<dbReference type="AlphaFoldDB" id="A0A6J2K0D9"/>
<sequence length="449" mass="50757">MLNPNSHEFDGWLGAKFDEKDERACDNRFIYDHDVPLQRSISLDGGVEIFNYLQSLGSDWSGSSVGSAWTIHSEDRDKLTMERYRSFEDIPASPIKGKSRRASSDVDNAFFGRNLALSVLRDSFKGVETNNSSFSPQIKKLQRCYTTSGSFEDFGLRVSSRNSFESMARDVPQLVRRISSTSVLDCTKDGYSKERSSQVTFSHPYSDRRLGLNEYEDEDYIEMRVPYYRSISVASSSDGNGAGGVRRRRVGVFDSSFPGIVRERNLRMEVMKKDFESKSCDNLPARRVYGSGSRTKDSAGTKMFNGTHKCKYSDLRMSANEILDSIGAKETCVNLEAADKVVPAIVVTDADCTDGGVAKAENMKSSTSNLVSRNCDCRICTEAEDVEGRCFLRKMLSKLFVKMVLCSDYGRKLTYWDENNNMNENEMYTCFTNILKLMLGLWLRHLDHN</sequence>
<reference evidence="2" key="1">
    <citation type="submission" date="2025-08" db="UniProtKB">
        <authorList>
            <consortium name="RefSeq"/>
        </authorList>
    </citation>
    <scope>IDENTIFICATION</scope>
    <source>
        <tissue evidence="2">Silk gland</tissue>
    </source>
</reference>
<proteinExistence type="predicted"/>
<gene>
    <name evidence="2" type="primary">LOC114246824</name>
</gene>
<keyword evidence="1" id="KW-1185">Reference proteome</keyword>
<dbReference type="Proteomes" id="UP000504629">
    <property type="component" value="Unplaced"/>
</dbReference>
<organism evidence="1 2">
    <name type="scientific">Bombyx mandarina</name>
    <name type="common">Wild silk moth</name>
    <name type="synonym">Wild silkworm</name>
    <dbReference type="NCBI Taxonomy" id="7092"/>
    <lineage>
        <taxon>Eukaryota</taxon>
        <taxon>Metazoa</taxon>
        <taxon>Ecdysozoa</taxon>
        <taxon>Arthropoda</taxon>
        <taxon>Hexapoda</taxon>
        <taxon>Insecta</taxon>
        <taxon>Pterygota</taxon>
        <taxon>Neoptera</taxon>
        <taxon>Endopterygota</taxon>
        <taxon>Lepidoptera</taxon>
        <taxon>Glossata</taxon>
        <taxon>Ditrysia</taxon>
        <taxon>Bombycoidea</taxon>
        <taxon>Bombycidae</taxon>
        <taxon>Bombycinae</taxon>
        <taxon>Bombyx</taxon>
    </lineage>
</organism>
<evidence type="ECO:0000313" key="1">
    <source>
        <dbReference type="Proteomes" id="UP000504629"/>
    </source>
</evidence>
<dbReference type="GeneID" id="114246824"/>
<evidence type="ECO:0000313" key="2">
    <source>
        <dbReference type="RefSeq" id="XP_028035335.1"/>
    </source>
</evidence>
<dbReference type="OrthoDB" id="10069524at2759"/>
<name>A0A6J2K0D9_BOMMA</name>
<dbReference type="RefSeq" id="XP_028035335.1">
    <property type="nucleotide sequence ID" value="XM_028179534.1"/>
</dbReference>
<accession>A0A6J2K0D9</accession>
<protein>
    <submittedName>
        <fullName evidence="2">Uncharacterized protein LOC114246824</fullName>
    </submittedName>
</protein>
<dbReference type="KEGG" id="bman:114246824"/>